<evidence type="ECO:0000313" key="5">
    <source>
        <dbReference type="EMBL" id="GGJ93445.1"/>
    </source>
</evidence>
<reference evidence="5" key="2">
    <citation type="submission" date="2020-09" db="EMBL/GenBank/DDBJ databases">
        <authorList>
            <person name="Sun Q."/>
            <person name="Ohkuma M."/>
        </authorList>
    </citation>
    <scope>NUCLEOTIDE SEQUENCE</scope>
    <source>
        <strain evidence="5">JCM 3090</strain>
    </source>
</reference>
<sequence length="273" mass="28952">MDRPDPPDFGRTADDYARHRAGFPPELLDRLAARGVTAAGRRVLDLGTGTGSLARLFAGAGADVTGVDPAPALLDRARELDATAGVAVTYRVGSAERTGLPADPPFDVVAAGECWHWFEPDAAAAEVYRLLRPGGVVVIAHFSWLPLPGNVVEATEALIRRHNPTWYLGGGTGLYPRWLTDLAVGGFAGIETFSFDVPVPYRPADWVGRIRASAGVGASLPRRAVARFAADLRALLAADFPGDVLSIPHRVWAVTATRPADERATAGDERATA</sequence>
<evidence type="ECO:0000313" key="6">
    <source>
        <dbReference type="Proteomes" id="UP000649739"/>
    </source>
</evidence>
<dbReference type="PANTHER" id="PTHR44942:SF4">
    <property type="entry name" value="METHYLTRANSFERASE TYPE 11 DOMAIN-CONTAINING PROTEIN"/>
    <property type="match status" value="1"/>
</dbReference>
<dbReference type="RefSeq" id="WP_189170172.1">
    <property type="nucleotide sequence ID" value="NZ_BMQB01000004.1"/>
</dbReference>
<dbReference type="InterPro" id="IPR051052">
    <property type="entry name" value="Diverse_substrate_MTase"/>
</dbReference>
<keyword evidence="6" id="KW-1185">Reference proteome</keyword>
<evidence type="ECO:0000256" key="1">
    <source>
        <dbReference type="ARBA" id="ARBA00008361"/>
    </source>
</evidence>
<dbReference type="InterPro" id="IPR013216">
    <property type="entry name" value="Methyltransf_11"/>
</dbReference>
<dbReference type="CDD" id="cd02440">
    <property type="entry name" value="AdoMet_MTases"/>
    <property type="match status" value="1"/>
</dbReference>
<organism evidence="5 6">
    <name type="scientific">Pilimelia anulata</name>
    <dbReference type="NCBI Taxonomy" id="53371"/>
    <lineage>
        <taxon>Bacteria</taxon>
        <taxon>Bacillati</taxon>
        <taxon>Actinomycetota</taxon>
        <taxon>Actinomycetes</taxon>
        <taxon>Micromonosporales</taxon>
        <taxon>Micromonosporaceae</taxon>
        <taxon>Pilimelia</taxon>
    </lineage>
</organism>
<feature type="domain" description="Methyltransferase type 11" evidence="4">
    <location>
        <begin position="44"/>
        <end position="139"/>
    </location>
</feature>
<gene>
    <name evidence="5" type="ORF">GCM10010123_24120</name>
</gene>
<dbReference type="EMBL" id="BMQB01000004">
    <property type="protein sequence ID" value="GGJ93445.1"/>
    <property type="molecule type" value="Genomic_DNA"/>
</dbReference>
<dbReference type="AlphaFoldDB" id="A0A8J3BC06"/>
<keyword evidence="3" id="KW-0808">Transferase</keyword>
<accession>A0A8J3BC06</accession>
<dbReference type="Pfam" id="PF08241">
    <property type="entry name" value="Methyltransf_11"/>
    <property type="match status" value="1"/>
</dbReference>
<reference evidence="5" key="1">
    <citation type="journal article" date="2014" name="Int. J. Syst. Evol. Microbiol.">
        <title>Complete genome sequence of Corynebacterium casei LMG S-19264T (=DSM 44701T), isolated from a smear-ripened cheese.</title>
        <authorList>
            <consortium name="US DOE Joint Genome Institute (JGI-PGF)"/>
            <person name="Walter F."/>
            <person name="Albersmeier A."/>
            <person name="Kalinowski J."/>
            <person name="Ruckert C."/>
        </authorList>
    </citation>
    <scope>NUCLEOTIDE SEQUENCE</scope>
    <source>
        <strain evidence="5">JCM 3090</strain>
    </source>
</reference>
<dbReference type="GO" id="GO:0032259">
    <property type="term" value="P:methylation"/>
    <property type="evidence" value="ECO:0007669"/>
    <property type="project" value="UniProtKB-KW"/>
</dbReference>
<dbReference type="Proteomes" id="UP000649739">
    <property type="component" value="Unassembled WGS sequence"/>
</dbReference>
<comment type="caution">
    <text evidence="5">The sequence shown here is derived from an EMBL/GenBank/DDBJ whole genome shotgun (WGS) entry which is preliminary data.</text>
</comment>
<proteinExistence type="inferred from homology"/>
<comment type="similarity">
    <text evidence="1">Belongs to the methyltransferase superfamily.</text>
</comment>
<evidence type="ECO:0000256" key="2">
    <source>
        <dbReference type="ARBA" id="ARBA00022603"/>
    </source>
</evidence>
<evidence type="ECO:0000256" key="3">
    <source>
        <dbReference type="ARBA" id="ARBA00022679"/>
    </source>
</evidence>
<dbReference type="PANTHER" id="PTHR44942">
    <property type="entry name" value="METHYLTRANSF_11 DOMAIN-CONTAINING PROTEIN"/>
    <property type="match status" value="1"/>
</dbReference>
<keyword evidence="2 5" id="KW-0489">Methyltransferase</keyword>
<dbReference type="SUPFAM" id="SSF53335">
    <property type="entry name" value="S-adenosyl-L-methionine-dependent methyltransferases"/>
    <property type="match status" value="1"/>
</dbReference>
<dbReference type="GO" id="GO:0008757">
    <property type="term" value="F:S-adenosylmethionine-dependent methyltransferase activity"/>
    <property type="evidence" value="ECO:0007669"/>
    <property type="project" value="InterPro"/>
</dbReference>
<name>A0A8J3BC06_9ACTN</name>
<dbReference type="Gene3D" id="3.40.50.150">
    <property type="entry name" value="Vaccinia Virus protein VP39"/>
    <property type="match status" value="1"/>
</dbReference>
<evidence type="ECO:0000259" key="4">
    <source>
        <dbReference type="Pfam" id="PF08241"/>
    </source>
</evidence>
<dbReference type="InterPro" id="IPR029063">
    <property type="entry name" value="SAM-dependent_MTases_sf"/>
</dbReference>
<protein>
    <submittedName>
        <fullName evidence="5">Methyltransferase type 11</fullName>
    </submittedName>
</protein>